<sequence>MRPDPDGAPVAGRLPRRTSDRIEDAVAWFLTGAVLVVIVIGAVTGLAVHRGEAERAELDSRATSQTRAVLLENAHVALSLELGHTPAQVRARWADREGREHVGVVPAMRSQPAGAEVDVWIDAAGEIASRPVHPANAVFGGIVAAIGVVCAGGTPLLAAWFGVRRLTGRYNSRQWEQEWVRVEPLWRRTIL</sequence>
<dbReference type="PANTHER" id="PTHR42305:SF1">
    <property type="entry name" value="MEMBRANE PROTEIN RV1733C-RELATED"/>
    <property type="match status" value="1"/>
</dbReference>
<dbReference type="EMBL" id="VIWU01000001">
    <property type="protein sequence ID" value="TWF75148.1"/>
    <property type="molecule type" value="Genomic_DNA"/>
</dbReference>
<gene>
    <name evidence="2" type="ORF">FHX44_111032</name>
</gene>
<reference evidence="2 3" key="1">
    <citation type="submission" date="2019-06" db="EMBL/GenBank/DDBJ databases">
        <title>Sequencing the genomes of 1000 actinobacteria strains.</title>
        <authorList>
            <person name="Klenk H.-P."/>
        </authorList>
    </citation>
    <scope>NUCLEOTIDE SEQUENCE [LARGE SCALE GENOMIC DNA]</scope>
    <source>
        <strain evidence="2 3">DSM 45671</strain>
    </source>
</reference>
<dbReference type="RefSeq" id="WP_147254397.1">
    <property type="nucleotide sequence ID" value="NZ_VIWU01000001.1"/>
</dbReference>
<evidence type="ECO:0000313" key="2">
    <source>
        <dbReference type="EMBL" id="TWF75148.1"/>
    </source>
</evidence>
<proteinExistence type="predicted"/>
<feature type="transmembrane region" description="Helical" evidence="1">
    <location>
        <begin position="25"/>
        <end position="48"/>
    </location>
</feature>
<name>A0A561SJS9_9PSEU</name>
<evidence type="ECO:0000313" key="3">
    <source>
        <dbReference type="Proteomes" id="UP000321261"/>
    </source>
</evidence>
<organism evidence="2 3">
    <name type="scientific">Pseudonocardia hierapolitana</name>
    <dbReference type="NCBI Taxonomy" id="1128676"/>
    <lineage>
        <taxon>Bacteria</taxon>
        <taxon>Bacillati</taxon>
        <taxon>Actinomycetota</taxon>
        <taxon>Actinomycetes</taxon>
        <taxon>Pseudonocardiales</taxon>
        <taxon>Pseudonocardiaceae</taxon>
        <taxon>Pseudonocardia</taxon>
    </lineage>
</organism>
<keyword evidence="1" id="KW-0472">Membrane</keyword>
<dbReference type="PANTHER" id="PTHR42305">
    <property type="entry name" value="MEMBRANE PROTEIN RV1733C-RELATED"/>
    <property type="match status" value="1"/>
</dbReference>
<protein>
    <submittedName>
        <fullName evidence="2">Uncharacterized protein</fullName>
    </submittedName>
</protein>
<keyword evidence="1" id="KW-0812">Transmembrane</keyword>
<dbReference type="AlphaFoldDB" id="A0A561SJS9"/>
<comment type="caution">
    <text evidence="2">The sequence shown here is derived from an EMBL/GenBank/DDBJ whole genome shotgun (WGS) entry which is preliminary data.</text>
</comment>
<feature type="transmembrane region" description="Helical" evidence="1">
    <location>
        <begin position="138"/>
        <end position="163"/>
    </location>
</feature>
<accession>A0A561SJS9</accession>
<dbReference type="Proteomes" id="UP000321261">
    <property type="component" value="Unassembled WGS sequence"/>
</dbReference>
<keyword evidence="1" id="KW-1133">Transmembrane helix</keyword>
<dbReference type="InterPro" id="IPR039708">
    <property type="entry name" value="MT1774/Rv1733c-like"/>
</dbReference>
<dbReference type="OrthoDB" id="3579868at2"/>
<evidence type="ECO:0000256" key="1">
    <source>
        <dbReference type="SAM" id="Phobius"/>
    </source>
</evidence>
<keyword evidence="3" id="KW-1185">Reference proteome</keyword>